<organism evidence="2 3">
    <name type="scientific">Pseudopedobacter beijingensis</name>
    <dbReference type="NCBI Taxonomy" id="1207056"/>
    <lineage>
        <taxon>Bacteria</taxon>
        <taxon>Pseudomonadati</taxon>
        <taxon>Bacteroidota</taxon>
        <taxon>Sphingobacteriia</taxon>
        <taxon>Sphingobacteriales</taxon>
        <taxon>Sphingobacteriaceae</taxon>
        <taxon>Pseudopedobacter</taxon>
    </lineage>
</organism>
<feature type="domain" description="KilA-N DNA-binding" evidence="1">
    <location>
        <begin position="18"/>
        <end position="91"/>
    </location>
</feature>
<gene>
    <name evidence="2" type="ORF">ACFSAH_01035</name>
</gene>
<dbReference type="EMBL" id="JBHUDG010000002">
    <property type="protein sequence ID" value="MFD1628437.1"/>
    <property type="molecule type" value="Genomic_DNA"/>
</dbReference>
<dbReference type="Pfam" id="PF10543">
    <property type="entry name" value="ORF6N"/>
    <property type="match status" value="1"/>
</dbReference>
<dbReference type="RefSeq" id="WP_379660826.1">
    <property type="nucleotide sequence ID" value="NZ_JBHUDG010000002.1"/>
</dbReference>
<reference evidence="3" key="1">
    <citation type="journal article" date="2019" name="Int. J. Syst. Evol. Microbiol.">
        <title>The Global Catalogue of Microorganisms (GCM) 10K type strain sequencing project: providing services to taxonomists for standard genome sequencing and annotation.</title>
        <authorList>
            <consortium name="The Broad Institute Genomics Platform"/>
            <consortium name="The Broad Institute Genome Sequencing Center for Infectious Disease"/>
            <person name="Wu L."/>
            <person name="Ma J."/>
        </authorList>
    </citation>
    <scope>NUCLEOTIDE SEQUENCE [LARGE SCALE GENOMIC DNA]</scope>
    <source>
        <strain evidence="3">CCUG 53762</strain>
    </source>
</reference>
<name>A0ABW4I7P2_9SPHI</name>
<evidence type="ECO:0000259" key="1">
    <source>
        <dbReference type="Pfam" id="PF10543"/>
    </source>
</evidence>
<dbReference type="Proteomes" id="UP001597118">
    <property type="component" value="Unassembled WGS sequence"/>
</dbReference>
<keyword evidence="3" id="KW-1185">Reference proteome</keyword>
<sequence length="98" mass="11405">MSKKSSEKTIVPDEVVLSKIYQMRGQKIMLDRDLSELYGVKAIRLREQVRRNKNRFPENFMFQLTETEVENMVSQNAIPSKQVLGGALPYAHLQNTEY</sequence>
<accession>A0ABW4I7P2</accession>
<dbReference type="InterPro" id="IPR018873">
    <property type="entry name" value="KilA-N_DNA-bd_domain"/>
</dbReference>
<comment type="caution">
    <text evidence="2">The sequence shown here is derived from an EMBL/GenBank/DDBJ whole genome shotgun (WGS) entry which is preliminary data.</text>
</comment>
<protein>
    <submittedName>
        <fullName evidence="2">ORF6N domain-containing protein</fullName>
    </submittedName>
</protein>
<evidence type="ECO:0000313" key="2">
    <source>
        <dbReference type="EMBL" id="MFD1628437.1"/>
    </source>
</evidence>
<proteinExistence type="predicted"/>
<evidence type="ECO:0000313" key="3">
    <source>
        <dbReference type="Proteomes" id="UP001597118"/>
    </source>
</evidence>